<reference evidence="2" key="1">
    <citation type="submission" date="2025-08" db="UniProtKB">
        <authorList>
            <consortium name="RefSeq"/>
        </authorList>
    </citation>
    <scope>IDENTIFICATION</scope>
</reference>
<evidence type="ECO:0000313" key="1">
    <source>
        <dbReference type="Proteomes" id="UP001515500"/>
    </source>
</evidence>
<dbReference type="GeneID" id="120273748"/>
<dbReference type="AlphaFoldDB" id="A0AB40C943"/>
<dbReference type="PANTHER" id="PTHR33702">
    <property type="entry name" value="BNAA09G40010D PROTEIN"/>
    <property type="match status" value="1"/>
</dbReference>
<organism evidence="1 2">
    <name type="scientific">Dioscorea cayennensis subsp. rotundata</name>
    <name type="common">White Guinea yam</name>
    <name type="synonym">Dioscorea rotundata</name>
    <dbReference type="NCBI Taxonomy" id="55577"/>
    <lineage>
        <taxon>Eukaryota</taxon>
        <taxon>Viridiplantae</taxon>
        <taxon>Streptophyta</taxon>
        <taxon>Embryophyta</taxon>
        <taxon>Tracheophyta</taxon>
        <taxon>Spermatophyta</taxon>
        <taxon>Magnoliopsida</taxon>
        <taxon>Liliopsida</taxon>
        <taxon>Dioscoreales</taxon>
        <taxon>Dioscoreaceae</taxon>
        <taxon>Dioscorea</taxon>
    </lineage>
</organism>
<proteinExistence type="predicted"/>
<accession>A0AB40C943</accession>
<name>A0AB40C943_DIOCR</name>
<dbReference type="PANTHER" id="PTHR33702:SF5">
    <property type="entry name" value="OS01G0308600 PROTEIN"/>
    <property type="match status" value="1"/>
</dbReference>
<protein>
    <submittedName>
        <fullName evidence="2">Uncharacterized protein LOC120273748</fullName>
    </submittedName>
</protein>
<gene>
    <name evidence="2" type="primary">LOC120273748</name>
</gene>
<keyword evidence="1" id="KW-1185">Reference proteome</keyword>
<evidence type="ECO:0000313" key="2">
    <source>
        <dbReference type="RefSeq" id="XP_039136384.1"/>
    </source>
</evidence>
<dbReference type="RefSeq" id="XP_039136384.1">
    <property type="nucleotide sequence ID" value="XM_039280450.1"/>
</dbReference>
<sequence>MEKFNNGLKTYWKRRVYERLEAPAGRRWWRRRVDRTELGEERRRGIRIRIKVWRRLRKVTPRRILAWIRDGYARTMLGLERSAMIGGYRAGFGTATATPMRILTSIRDGYVRMMLGLERSATIGGNGGGFGSSTTEKEYDERVLVEIYRALESGEILAVGNGGD</sequence>
<dbReference type="Proteomes" id="UP001515500">
    <property type="component" value="Chromosome 12"/>
</dbReference>